<protein>
    <submittedName>
        <fullName evidence="1">DUF1573 domain-containing protein</fullName>
    </submittedName>
</protein>
<dbReference type="Proteomes" id="UP000284614">
    <property type="component" value="Unassembled WGS sequence"/>
</dbReference>
<organism evidence="1 2">
    <name type="scientific">Bacteroides fragilis</name>
    <dbReference type="NCBI Taxonomy" id="817"/>
    <lineage>
        <taxon>Bacteria</taxon>
        <taxon>Pseudomonadati</taxon>
        <taxon>Bacteroidota</taxon>
        <taxon>Bacteroidia</taxon>
        <taxon>Bacteroidales</taxon>
        <taxon>Bacteroidaceae</taxon>
        <taxon>Bacteroides</taxon>
    </lineage>
</organism>
<proteinExistence type="predicted"/>
<accession>A0A413K6A7</accession>
<name>A0A413K6A7_BACFG</name>
<gene>
    <name evidence="1" type="ORF">DXA27_00995</name>
</gene>
<comment type="caution">
    <text evidence="1">The sequence shown here is derived from an EMBL/GenBank/DDBJ whole genome shotgun (WGS) entry which is preliminary data.</text>
</comment>
<sequence length="89" mass="10294">MNKLEKTKDEILVLKQHYKNIFNNNFDYLIELKAKYSESLIDLGESSLANPLHCTFTLKNIGENFRKTITVYCNVPDSPLWLKITGDAQ</sequence>
<dbReference type="EMBL" id="QSDG01000001">
    <property type="protein sequence ID" value="RGY71803.1"/>
    <property type="molecule type" value="Genomic_DNA"/>
</dbReference>
<evidence type="ECO:0000313" key="1">
    <source>
        <dbReference type="EMBL" id="RGY71803.1"/>
    </source>
</evidence>
<dbReference type="AlphaFoldDB" id="A0A413K6A7"/>
<reference evidence="1 2" key="1">
    <citation type="submission" date="2018-08" db="EMBL/GenBank/DDBJ databases">
        <title>A genome reference for cultivated species of the human gut microbiota.</title>
        <authorList>
            <person name="Zou Y."/>
            <person name="Xue W."/>
            <person name="Luo G."/>
        </authorList>
    </citation>
    <scope>NUCLEOTIDE SEQUENCE [LARGE SCALE GENOMIC DNA]</scope>
    <source>
        <strain evidence="1 2">OF01-1</strain>
    </source>
</reference>
<evidence type="ECO:0000313" key="2">
    <source>
        <dbReference type="Proteomes" id="UP000284614"/>
    </source>
</evidence>